<comment type="pathway">
    <text evidence="1">Amino-acid biosynthesis; L-isoleucine biosynthesis; L-isoleucine from 2-oxobutanoate: step 4/4.</text>
</comment>
<dbReference type="GO" id="GO:0046394">
    <property type="term" value="P:carboxylic acid biosynthetic process"/>
    <property type="evidence" value="ECO:0007669"/>
    <property type="project" value="UniProtKB-ARBA"/>
</dbReference>
<dbReference type="InterPro" id="IPR001544">
    <property type="entry name" value="Aminotrans_IV"/>
</dbReference>
<evidence type="ECO:0000256" key="2">
    <source>
        <dbReference type="ARBA" id="ARBA00004931"/>
    </source>
</evidence>
<dbReference type="GO" id="GO:0004084">
    <property type="term" value="F:branched-chain-amino-acid transaminase activity"/>
    <property type="evidence" value="ECO:0007669"/>
    <property type="project" value="UniProtKB-EC"/>
</dbReference>
<name>A0A246GBC0_9FLAO</name>
<comment type="catalytic activity">
    <reaction evidence="7">
        <text>L-isoleucine + 2-oxoglutarate = (S)-3-methyl-2-oxopentanoate + L-glutamate</text>
        <dbReference type="Rhea" id="RHEA:24801"/>
        <dbReference type="ChEBI" id="CHEBI:16810"/>
        <dbReference type="ChEBI" id="CHEBI:29985"/>
        <dbReference type="ChEBI" id="CHEBI:35146"/>
        <dbReference type="ChEBI" id="CHEBI:58045"/>
        <dbReference type="EC" id="2.6.1.42"/>
    </reaction>
</comment>
<gene>
    <name evidence="9" type="ORF">BWK62_06630</name>
</gene>
<dbReference type="Gene3D" id="3.30.470.10">
    <property type="match status" value="1"/>
</dbReference>
<dbReference type="PANTHER" id="PTHR42743">
    <property type="entry name" value="AMINO-ACID AMINOTRANSFERASE"/>
    <property type="match status" value="1"/>
</dbReference>
<keyword evidence="9" id="KW-0032">Aminotransferase</keyword>
<protein>
    <recommendedName>
        <fullName evidence="5">branched-chain-amino-acid transaminase</fullName>
        <ecNumber evidence="5">2.6.1.42</ecNumber>
    </recommendedName>
</protein>
<dbReference type="SUPFAM" id="SSF56752">
    <property type="entry name" value="D-aminoacid aminotransferase-like PLP-dependent enzymes"/>
    <property type="match status" value="1"/>
</dbReference>
<dbReference type="InterPro" id="IPR043132">
    <property type="entry name" value="BCAT-like_C"/>
</dbReference>
<proteinExistence type="inferred from homology"/>
<dbReference type="PANTHER" id="PTHR42743:SF11">
    <property type="entry name" value="AMINODEOXYCHORISMATE LYASE"/>
    <property type="match status" value="1"/>
</dbReference>
<accession>A0A246GBC0</accession>
<dbReference type="Pfam" id="PF01063">
    <property type="entry name" value="Aminotran_4"/>
    <property type="match status" value="1"/>
</dbReference>
<dbReference type="Proteomes" id="UP000198034">
    <property type="component" value="Unassembled WGS sequence"/>
</dbReference>
<comment type="pathway">
    <text evidence="2">Amino-acid biosynthesis; L-valine biosynthesis; L-valine from pyruvate: step 4/4.</text>
</comment>
<comment type="caution">
    <text evidence="9">The sequence shown here is derived from an EMBL/GenBank/DDBJ whole genome shotgun (WGS) entry which is preliminary data.</text>
</comment>
<dbReference type="InterPro" id="IPR036038">
    <property type="entry name" value="Aminotransferase-like"/>
</dbReference>
<dbReference type="InterPro" id="IPR043131">
    <property type="entry name" value="BCAT-like_N"/>
</dbReference>
<evidence type="ECO:0000256" key="4">
    <source>
        <dbReference type="ARBA" id="ARBA00009320"/>
    </source>
</evidence>
<dbReference type="CDD" id="cd00449">
    <property type="entry name" value="PLPDE_IV"/>
    <property type="match status" value="1"/>
</dbReference>
<evidence type="ECO:0000256" key="1">
    <source>
        <dbReference type="ARBA" id="ARBA00004824"/>
    </source>
</evidence>
<dbReference type="InterPro" id="IPR050571">
    <property type="entry name" value="Class-IV_PLP-Dep_Aminotrnsfr"/>
</dbReference>
<comment type="similarity">
    <text evidence="4">Belongs to the class-IV pyridoxal-phosphate-dependent aminotransferase family.</text>
</comment>
<comment type="catalytic activity">
    <reaction evidence="6">
        <text>L-valine + 2-oxoglutarate = 3-methyl-2-oxobutanoate + L-glutamate</text>
        <dbReference type="Rhea" id="RHEA:24813"/>
        <dbReference type="ChEBI" id="CHEBI:11851"/>
        <dbReference type="ChEBI" id="CHEBI:16810"/>
        <dbReference type="ChEBI" id="CHEBI:29985"/>
        <dbReference type="ChEBI" id="CHEBI:57762"/>
        <dbReference type="EC" id="2.6.1.42"/>
    </reaction>
</comment>
<evidence type="ECO:0000313" key="9">
    <source>
        <dbReference type="EMBL" id="OWP77827.1"/>
    </source>
</evidence>
<keyword evidence="9" id="KW-0808">Transferase</keyword>
<evidence type="ECO:0000256" key="8">
    <source>
        <dbReference type="ARBA" id="ARBA00049229"/>
    </source>
</evidence>
<sequence length="270" mass="31275">MDIFSTLQDNRAFLYGDAVFETLKVLDNKVLFLEDHYFRLMASMRILRMEIPLKFTLEYFENQILKTVKELNIEKSARVRFNVFRKNGGLYLPQTNEVDYFATAISSENTIYTITNNTYEVDIYKDFVITKQLLSTIKSTNRTINITGSIYANENNLDNCLLLNHEKNVIEALNGNIFMVKDDTLITPPLSEGCINGVMRKQLLTIAQHIESLKIEERPISSFELQKADELFITNVIKGIQPITKYRKKDYKTSTSELLTSKLNIKIRLD</sequence>
<evidence type="ECO:0000256" key="3">
    <source>
        <dbReference type="ARBA" id="ARBA00005072"/>
    </source>
</evidence>
<organism evidence="9 10">
    <name type="scientific">Flavobacterium columnare</name>
    <dbReference type="NCBI Taxonomy" id="996"/>
    <lineage>
        <taxon>Bacteria</taxon>
        <taxon>Pseudomonadati</taxon>
        <taxon>Bacteroidota</taxon>
        <taxon>Flavobacteriia</taxon>
        <taxon>Flavobacteriales</taxon>
        <taxon>Flavobacteriaceae</taxon>
        <taxon>Flavobacterium</taxon>
    </lineage>
</organism>
<dbReference type="Gene3D" id="3.20.10.10">
    <property type="entry name" value="D-amino Acid Aminotransferase, subunit A, domain 2"/>
    <property type="match status" value="1"/>
</dbReference>
<reference evidence="9 10" key="1">
    <citation type="journal article" date="2017" name="Infect. Genet. Evol.">
        <title>Comparative genome analysis of fish pathogen Flavobacterium columnare reveals extensive sequence diversity within the species.</title>
        <authorList>
            <person name="Kayansamruaj P."/>
            <person name="Dong H.T."/>
            <person name="Hirono I."/>
            <person name="Kondo H."/>
            <person name="Senapin S."/>
            <person name="Rodkhum C."/>
        </authorList>
    </citation>
    <scope>NUCLEOTIDE SEQUENCE [LARGE SCALE GENOMIC DNA]</scope>
    <source>
        <strain evidence="9 10">1214</strain>
    </source>
</reference>
<dbReference type="EC" id="2.6.1.42" evidence="5"/>
<dbReference type="AlphaFoldDB" id="A0A246GBC0"/>
<comment type="pathway">
    <text evidence="3">Amino-acid biosynthesis; L-leucine biosynthesis; L-leucine from 3-methyl-2-oxobutanoate: step 4/4.</text>
</comment>
<evidence type="ECO:0000256" key="6">
    <source>
        <dbReference type="ARBA" id="ARBA00048212"/>
    </source>
</evidence>
<dbReference type="EMBL" id="MTCY01000014">
    <property type="protein sequence ID" value="OWP77827.1"/>
    <property type="molecule type" value="Genomic_DNA"/>
</dbReference>
<evidence type="ECO:0000256" key="5">
    <source>
        <dbReference type="ARBA" id="ARBA00013053"/>
    </source>
</evidence>
<evidence type="ECO:0000313" key="10">
    <source>
        <dbReference type="Proteomes" id="UP000198034"/>
    </source>
</evidence>
<comment type="catalytic activity">
    <reaction evidence="8">
        <text>L-leucine + 2-oxoglutarate = 4-methyl-2-oxopentanoate + L-glutamate</text>
        <dbReference type="Rhea" id="RHEA:18321"/>
        <dbReference type="ChEBI" id="CHEBI:16810"/>
        <dbReference type="ChEBI" id="CHEBI:17865"/>
        <dbReference type="ChEBI" id="CHEBI:29985"/>
        <dbReference type="ChEBI" id="CHEBI:57427"/>
        <dbReference type="EC" id="2.6.1.42"/>
    </reaction>
</comment>
<evidence type="ECO:0000256" key="7">
    <source>
        <dbReference type="ARBA" id="ARBA00048798"/>
    </source>
</evidence>